<feature type="compositionally biased region" description="Basic and acidic residues" evidence="10">
    <location>
        <begin position="282"/>
        <end position="292"/>
    </location>
</feature>
<dbReference type="PROSITE" id="PS50885">
    <property type="entry name" value="HAMP"/>
    <property type="match status" value="1"/>
</dbReference>
<dbReference type="EC" id="2.7.13.3" evidence="3"/>
<dbReference type="SUPFAM" id="SSF47384">
    <property type="entry name" value="Homodimeric domain of signal transducing histidine kinase"/>
    <property type="match status" value="1"/>
</dbReference>
<dbReference type="CDD" id="cd00082">
    <property type="entry name" value="HisKA"/>
    <property type="match status" value="1"/>
</dbReference>
<protein>
    <recommendedName>
        <fullName evidence="3">histidine kinase</fullName>
        <ecNumber evidence="3">2.7.13.3</ecNumber>
    </recommendedName>
</protein>
<dbReference type="InterPro" id="IPR036097">
    <property type="entry name" value="HisK_dim/P_sf"/>
</dbReference>
<evidence type="ECO:0000256" key="11">
    <source>
        <dbReference type="SAM" id="Phobius"/>
    </source>
</evidence>
<dbReference type="KEGG" id="nfr:ERS450000_03417"/>
<comment type="catalytic activity">
    <reaction evidence="1">
        <text>ATP + protein L-histidine = ADP + protein N-phospho-L-histidine.</text>
        <dbReference type="EC" id="2.7.13.3"/>
    </reaction>
</comment>
<feature type="transmembrane region" description="Helical" evidence="11">
    <location>
        <begin position="12"/>
        <end position="36"/>
    </location>
</feature>
<keyword evidence="6 11" id="KW-0812">Transmembrane</keyword>
<dbReference type="InterPro" id="IPR003661">
    <property type="entry name" value="HisK_dim/P_dom"/>
</dbReference>
<dbReference type="SMART" id="SM00388">
    <property type="entry name" value="HisKA"/>
    <property type="match status" value="1"/>
</dbReference>
<proteinExistence type="predicted"/>
<organism evidence="13 14">
    <name type="scientific">Nocardia farcinica</name>
    <dbReference type="NCBI Taxonomy" id="37329"/>
    <lineage>
        <taxon>Bacteria</taxon>
        <taxon>Bacillati</taxon>
        <taxon>Actinomycetota</taxon>
        <taxon>Actinomycetes</taxon>
        <taxon>Mycobacteriales</taxon>
        <taxon>Nocardiaceae</taxon>
        <taxon>Nocardia</taxon>
    </lineage>
</organism>
<keyword evidence="4" id="KW-0597">Phosphoprotein</keyword>
<dbReference type="Proteomes" id="UP000057820">
    <property type="component" value="Chromosome 1"/>
</dbReference>
<dbReference type="GO" id="GO:0000155">
    <property type="term" value="F:phosphorelay sensor kinase activity"/>
    <property type="evidence" value="ECO:0007669"/>
    <property type="project" value="InterPro"/>
</dbReference>
<accession>A0A0H5P9K3</accession>
<evidence type="ECO:0000313" key="13">
    <source>
        <dbReference type="EMBL" id="CRY79271.1"/>
    </source>
</evidence>
<dbReference type="SMART" id="SM00304">
    <property type="entry name" value="HAMP"/>
    <property type="match status" value="1"/>
</dbReference>
<dbReference type="Gene3D" id="3.30.565.10">
    <property type="entry name" value="Histidine kinase-like ATPase, C-terminal domain"/>
    <property type="match status" value="1"/>
</dbReference>
<evidence type="ECO:0000256" key="3">
    <source>
        <dbReference type="ARBA" id="ARBA00012438"/>
    </source>
</evidence>
<evidence type="ECO:0000256" key="2">
    <source>
        <dbReference type="ARBA" id="ARBA00004236"/>
    </source>
</evidence>
<evidence type="ECO:0000313" key="14">
    <source>
        <dbReference type="Proteomes" id="UP000057820"/>
    </source>
</evidence>
<dbReference type="PANTHER" id="PTHR45436:SF5">
    <property type="entry name" value="SENSOR HISTIDINE KINASE TRCS"/>
    <property type="match status" value="1"/>
</dbReference>
<keyword evidence="11" id="KW-0472">Membrane</keyword>
<comment type="subcellular location">
    <subcellularLocation>
        <location evidence="2">Cell membrane</location>
    </subcellularLocation>
</comment>
<feature type="transmembrane region" description="Helical" evidence="11">
    <location>
        <begin position="61"/>
        <end position="89"/>
    </location>
</feature>
<dbReference type="Gene3D" id="6.10.340.10">
    <property type="match status" value="1"/>
</dbReference>
<dbReference type="EMBL" id="LN868938">
    <property type="protein sequence ID" value="CRY79271.1"/>
    <property type="molecule type" value="Genomic_DNA"/>
</dbReference>
<evidence type="ECO:0000256" key="5">
    <source>
        <dbReference type="ARBA" id="ARBA00022679"/>
    </source>
</evidence>
<dbReference type="CDD" id="cd06225">
    <property type="entry name" value="HAMP"/>
    <property type="match status" value="1"/>
</dbReference>
<keyword evidence="8 11" id="KW-1133">Transmembrane helix</keyword>
<evidence type="ECO:0000259" key="12">
    <source>
        <dbReference type="PROSITE" id="PS50885"/>
    </source>
</evidence>
<name>A0A0H5P9K3_NOCFR</name>
<dbReference type="Gene3D" id="1.10.287.130">
    <property type="match status" value="1"/>
</dbReference>
<evidence type="ECO:0000256" key="4">
    <source>
        <dbReference type="ARBA" id="ARBA00022553"/>
    </source>
</evidence>
<feature type="domain" description="HAMP" evidence="12">
    <location>
        <begin position="90"/>
        <end position="143"/>
    </location>
</feature>
<dbReference type="Pfam" id="PF00672">
    <property type="entry name" value="HAMP"/>
    <property type="match status" value="1"/>
</dbReference>
<feature type="compositionally biased region" description="Basic residues" evidence="10">
    <location>
        <begin position="311"/>
        <end position="323"/>
    </location>
</feature>
<feature type="region of interest" description="Disordered" evidence="10">
    <location>
        <begin position="275"/>
        <end position="357"/>
    </location>
</feature>
<dbReference type="InterPro" id="IPR050428">
    <property type="entry name" value="TCS_sensor_his_kinase"/>
</dbReference>
<evidence type="ECO:0000256" key="6">
    <source>
        <dbReference type="ARBA" id="ARBA00022692"/>
    </source>
</evidence>
<dbReference type="SUPFAM" id="SSF158472">
    <property type="entry name" value="HAMP domain-like"/>
    <property type="match status" value="1"/>
</dbReference>
<keyword evidence="7 13" id="KW-0418">Kinase</keyword>
<sequence>MARRQGLSVRAKLTLSYVGFLMLAGALLLAAVWVFLLRGRSNALFVPDLSDFRRVFDPGSFGAAVFVPAAILVLGFLLVFGLVGGWILAGRVLSPLTRITQATRAAASGSLSLRIRLPGRSDEFRELADSFDTMLAQLEAHVAEQRRFAANASHELRTPLAITQALLDVARNDPDVDTGELIRRLRTVNTRAIDLTEALLLLSRADQRSFPRAHVDLSLMAEEAAETLLPLAEERGIAMETSGDITPTMGSPALLLQLITNLVHNAIIYNVPDRGSVSQDQRASRYGRDHCREHRRKGVAARGSHAGRTVSPRHRTRARRPRGCRAGPGDRPEHHARSQRNPNPHSPSLRRAPSHRATTCGTVTHRRLTGGLRSVAQASAVCRSRRADETGLGLPTAHGFRSVAPRLGVHAADLSGCRVGWRRMAIDRRVP</sequence>
<evidence type="ECO:0000256" key="8">
    <source>
        <dbReference type="ARBA" id="ARBA00022989"/>
    </source>
</evidence>
<evidence type="ECO:0000256" key="1">
    <source>
        <dbReference type="ARBA" id="ARBA00000085"/>
    </source>
</evidence>
<reference evidence="14" key="1">
    <citation type="submission" date="2015-03" db="EMBL/GenBank/DDBJ databases">
        <authorList>
            <consortium name="Pathogen Informatics"/>
        </authorList>
    </citation>
    <scope>NUCLEOTIDE SEQUENCE [LARGE SCALE GENOMIC DNA]</scope>
    <source>
        <strain evidence="14">NCTC11134</strain>
    </source>
</reference>
<gene>
    <name evidence="13" type="primary">baeS</name>
    <name evidence="13" type="ORF">ERS450000_03417</name>
</gene>
<keyword evidence="5 13" id="KW-0808">Transferase</keyword>
<evidence type="ECO:0000256" key="9">
    <source>
        <dbReference type="ARBA" id="ARBA00023012"/>
    </source>
</evidence>
<dbReference type="Pfam" id="PF00512">
    <property type="entry name" value="HisKA"/>
    <property type="match status" value="1"/>
</dbReference>
<evidence type="ECO:0000256" key="7">
    <source>
        <dbReference type="ARBA" id="ARBA00022777"/>
    </source>
</evidence>
<dbReference type="InterPro" id="IPR036890">
    <property type="entry name" value="HATPase_C_sf"/>
</dbReference>
<evidence type="ECO:0000256" key="10">
    <source>
        <dbReference type="SAM" id="MobiDB-lite"/>
    </source>
</evidence>
<keyword evidence="9" id="KW-0902">Two-component regulatory system</keyword>
<dbReference type="InterPro" id="IPR003660">
    <property type="entry name" value="HAMP_dom"/>
</dbReference>
<dbReference type="GO" id="GO:0005886">
    <property type="term" value="C:plasma membrane"/>
    <property type="evidence" value="ECO:0007669"/>
    <property type="project" value="UniProtKB-SubCell"/>
</dbReference>
<dbReference type="PANTHER" id="PTHR45436">
    <property type="entry name" value="SENSOR HISTIDINE KINASE YKOH"/>
    <property type="match status" value="1"/>
</dbReference>
<dbReference type="AlphaFoldDB" id="A0A0H5P9K3"/>
<dbReference type="SUPFAM" id="SSF55874">
    <property type="entry name" value="ATPase domain of HSP90 chaperone/DNA topoisomerase II/histidine kinase"/>
    <property type="match status" value="1"/>
</dbReference>